<dbReference type="GO" id="GO:0033202">
    <property type="term" value="C:DNA helicase complex"/>
    <property type="evidence" value="ECO:0007669"/>
    <property type="project" value="TreeGrafter"/>
</dbReference>
<dbReference type="STRING" id="157463.GCA_001047075_00639"/>
<evidence type="ECO:0000256" key="6">
    <source>
        <dbReference type="ARBA" id="ARBA00022839"/>
    </source>
</evidence>
<evidence type="ECO:0000256" key="9">
    <source>
        <dbReference type="ARBA" id="ARBA00023204"/>
    </source>
</evidence>
<keyword evidence="8" id="KW-0238">DNA-binding</keyword>
<dbReference type="GO" id="GO:0004527">
    <property type="term" value="F:exonuclease activity"/>
    <property type="evidence" value="ECO:0007669"/>
    <property type="project" value="UniProtKB-KW"/>
</dbReference>
<dbReference type="Gene3D" id="3.90.320.10">
    <property type="match status" value="1"/>
</dbReference>
<dbReference type="Pfam" id="PF13361">
    <property type="entry name" value="UvrD_C"/>
    <property type="match status" value="1"/>
</dbReference>
<evidence type="ECO:0000256" key="10">
    <source>
        <dbReference type="SAM" id="MobiDB-lite"/>
    </source>
</evidence>
<keyword evidence="1" id="KW-0540">Nuclease</keyword>
<keyword evidence="4" id="KW-0378">Hydrolase</keyword>
<proteinExistence type="predicted"/>
<evidence type="ECO:0000256" key="5">
    <source>
        <dbReference type="ARBA" id="ARBA00022806"/>
    </source>
</evidence>
<evidence type="ECO:0000313" key="14">
    <source>
        <dbReference type="Proteomes" id="UP000253891"/>
    </source>
</evidence>
<dbReference type="PANTHER" id="PTHR11070:SF48">
    <property type="entry name" value="ATP-DEPENDENT HELICASE_NUCLEASE SUBUNIT A"/>
    <property type="match status" value="1"/>
</dbReference>
<dbReference type="EMBL" id="DF968000">
    <property type="protein sequence ID" value="GAO99721.1"/>
    <property type="molecule type" value="Genomic_DNA"/>
</dbReference>
<dbReference type="Gene3D" id="3.40.50.300">
    <property type="entry name" value="P-loop containing nucleotide triphosphate hydrolases"/>
    <property type="match status" value="1"/>
</dbReference>
<dbReference type="InterPro" id="IPR014017">
    <property type="entry name" value="DNA_helicase_UvrD-like_C"/>
</dbReference>
<evidence type="ECO:0000259" key="11">
    <source>
        <dbReference type="Pfam" id="PF12705"/>
    </source>
</evidence>
<evidence type="ECO:0000256" key="7">
    <source>
        <dbReference type="ARBA" id="ARBA00022840"/>
    </source>
</evidence>
<evidence type="ECO:0000256" key="1">
    <source>
        <dbReference type="ARBA" id="ARBA00022722"/>
    </source>
</evidence>
<dbReference type="SUPFAM" id="SSF52540">
    <property type="entry name" value="P-loop containing nucleoside triphosphate hydrolases"/>
    <property type="match status" value="1"/>
</dbReference>
<evidence type="ECO:0000256" key="8">
    <source>
        <dbReference type="ARBA" id="ARBA00023125"/>
    </source>
</evidence>
<gene>
    <name evidence="13" type="primary">addA</name>
    <name evidence="13" type="ORF">FFIC_232090</name>
</gene>
<dbReference type="GO" id="GO:0005829">
    <property type="term" value="C:cytosol"/>
    <property type="evidence" value="ECO:0007669"/>
    <property type="project" value="TreeGrafter"/>
</dbReference>
<keyword evidence="7" id="KW-0067">ATP-binding</keyword>
<feature type="region of interest" description="Disordered" evidence="10">
    <location>
        <begin position="188"/>
        <end position="214"/>
    </location>
</feature>
<dbReference type="AlphaFoldDB" id="A0A0K8MGN6"/>
<dbReference type="Pfam" id="PF12705">
    <property type="entry name" value="PDDEXK_1"/>
    <property type="match status" value="1"/>
</dbReference>
<feature type="region of interest" description="Disordered" evidence="10">
    <location>
        <begin position="266"/>
        <end position="289"/>
    </location>
</feature>
<evidence type="ECO:0000256" key="4">
    <source>
        <dbReference type="ARBA" id="ARBA00022801"/>
    </source>
</evidence>
<keyword evidence="3" id="KW-0227">DNA damage</keyword>
<dbReference type="InterPro" id="IPR011335">
    <property type="entry name" value="Restrct_endonuc-II-like"/>
</dbReference>
<feature type="compositionally biased region" description="Polar residues" evidence="10">
    <location>
        <begin position="325"/>
        <end position="353"/>
    </location>
</feature>
<dbReference type="SUPFAM" id="SSF52980">
    <property type="entry name" value="Restriction endonuclease-like"/>
    <property type="match status" value="1"/>
</dbReference>
<feature type="region of interest" description="Disordered" evidence="10">
    <location>
        <begin position="307"/>
        <end position="353"/>
    </location>
</feature>
<name>A0A0K8MGN6_9LACO</name>
<keyword evidence="2" id="KW-0547">Nucleotide-binding</keyword>
<protein>
    <submittedName>
        <fullName evidence="13">ATP-dependent helicase/nuclease subunit A</fullName>
    </submittedName>
</protein>
<keyword evidence="5 13" id="KW-0347">Helicase</keyword>
<dbReference type="PANTHER" id="PTHR11070">
    <property type="entry name" value="UVRD / RECB / PCRA DNA HELICASE FAMILY MEMBER"/>
    <property type="match status" value="1"/>
</dbReference>
<keyword evidence="6" id="KW-0269">Exonuclease</keyword>
<evidence type="ECO:0000256" key="2">
    <source>
        <dbReference type="ARBA" id="ARBA00022741"/>
    </source>
</evidence>
<evidence type="ECO:0000259" key="12">
    <source>
        <dbReference type="Pfam" id="PF13361"/>
    </source>
</evidence>
<evidence type="ECO:0000256" key="3">
    <source>
        <dbReference type="ARBA" id="ARBA00022763"/>
    </source>
</evidence>
<organism evidence="13 14">
    <name type="scientific">Fructobacillus ficulneus</name>
    <dbReference type="NCBI Taxonomy" id="157463"/>
    <lineage>
        <taxon>Bacteria</taxon>
        <taxon>Bacillati</taxon>
        <taxon>Bacillota</taxon>
        <taxon>Bacilli</taxon>
        <taxon>Lactobacillales</taxon>
        <taxon>Lactobacillaceae</taxon>
        <taxon>Fructobacillus</taxon>
    </lineage>
</organism>
<sequence length="566" mass="62949">MTIHASKGLEFPIVILPELEKKLNTMDLTGKVLIQKDAGVGIEFVEGHAKVKMPTMAKYAVKEALQGQSWSEEMRLLYVALTRAKQQLYLVATVPNQEKATASLRGLYEEASSFSGQFLPKDLRLRSKSYLDWIMITMARLQVPALTDWLGKVDTVRLPSKQTPTNGAIELIVHPEEEILQSAGGKIPATENDQAKDEPQAADPNPTETVEADQGRLDLDTLVRSLSFTYHNEAATRTAAYQSVSEIKHLFEDPDQSQLVTLNLDEQGRAVPGRPQITATPEINSQEDDRLMANMPADDDAESLFENMPAEDPENQGDFGLDQGQFDQSEGQASHLDQTDQINQGQQTPSQANQVLDSQAHVLTTNDLPMPAFEEDGTAKPAPTAVGTATHLVLQLVDFTQLQTLESLQDLLQSLVNQEKVLEPVATLVDLDQVLAFLNSDFAQDIARHNQTLHRESPFAMLAPANQVYPAVTDNEPILIHGIIDGYYLDEQKHEITLFDYKTDYVPKKVGPDQKDRLAKIKDQYTGQVRLYQQALRQEYPDYRVKDGVLILLAGDVQVTINQAKL</sequence>
<dbReference type="InterPro" id="IPR038726">
    <property type="entry name" value="PDDEXK_AddAB-type"/>
</dbReference>
<accession>A0A0K8MGN6</accession>
<dbReference type="InterPro" id="IPR000212">
    <property type="entry name" value="DNA_helicase_UvrD/REP"/>
</dbReference>
<evidence type="ECO:0000313" key="13">
    <source>
        <dbReference type="EMBL" id="GAO99721.1"/>
    </source>
</evidence>
<keyword evidence="9" id="KW-0234">DNA repair</keyword>
<dbReference type="GO" id="GO:0003677">
    <property type="term" value="F:DNA binding"/>
    <property type="evidence" value="ECO:0007669"/>
    <property type="project" value="UniProtKB-KW"/>
</dbReference>
<dbReference type="Proteomes" id="UP000253891">
    <property type="component" value="Unassembled WGS sequence"/>
</dbReference>
<feature type="domain" description="PD-(D/E)XK endonuclease-like" evidence="11">
    <location>
        <begin position="370"/>
        <end position="542"/>
    </location>
</feature>
<dbReference type="GO" id="GO:0000725">
    <property type="term" value="P:recombinational repair"/>
    <property type="evidence" value="ECO:0007669"/>
    <property type="project" value="TreeGrafter"/>
</dbReference>
<keyword evidence="14" id="KW-1185">Reference proteome</keyword>
<dbReference type="InterPro" id="IPR027417">
    <property type="entry name" value="P-loop_NTPase"/>
</dbReference>
<dbReference type="GO" id="GO:0043138">
    <property type="term" value="F:3'-5' DNA helicase activity"/>
    <property type="evidence" value="ECO:0007669"/>
    <property type="project" value="TreeGrafter"/>
</dbReference>
<dbReference type="InterPro" id="IPR011604">
    <property type="entry name" value="PDDEXK-like_dom_sf"/>
</dbReference>
<dbReference type="GO" id="GO:0005524">
    <property type="term" value="F:ATP binding"/>
    <property type="evidence" value="ECO:0007669"/>
    <property type="project" value="UniProtKB-KW"/>
</dbReference>
<reference evidence="13 14" key="1">
    <citation type="journal article" date="2015" name="BMC Genomics">
        <title>Comparative genomics of Fructobacillus spp. and Leuconostoc spp. reveals niche-specific evolution of Fructobacillus spp.</title>
        <authorList>
            <person name="Endo A."/>
            <person name="Tanizawa Y."/>
            <person name="Tanaka N."/>
            <person name="Maeno S."/>
            <person name="Kumar H."/>
            <person name="Shiwa Y."/>
            <person name="Okada S."/>
            <person name="Yoshikawa H."/>
            <person name="Dicks L."/>
            <person name="Nakagawa J."/>
            <person name="Arita M."/>
        </authorList>
    </citation>
    <scope>NUCLEOTIDE SEQUENCE [LARGE SCALE GENOMIC DNA]</scope>
    <source>
        <strain evidence="13 14">JCM 12225</strain>
    </source>
</reference>
<feature type="domain" description="UvrD-like helicase C-terminal" evidence="12">
    <location>
        <begin position="1"/>
        <end position="92"/>
    </location>
</feature>